<feature type="transmembrane region" description="Helical" evidence="6">
    <location>
        <begin position="107"/>
        <end position="125"/>
    </location>
</feature>
<dbReference type="CDD" id="cd16914">
    <property type="entry name" value="EcfT"/>
    <property type="match status" value="1"/>
</dbReference>
<dbReference type="GO" id="GO:0043190">
    <property type="term" value="C:ATP-binding cassette (ABC) transporter complex"/>
    <property type="evidence" value="ECO:0007669"/>
    <property type="project" value="InterPro"/>
</dbReference>
<dbReference type="InterPro" id="IPR003339">
    <property type="entry name" value="ABC/ECF_trnsptr_transmembrane"/>
</dbReference>
<keyword evidence="2" id="KW-1003">Cell membrane</keyword>
<evidence type="ECO:0000256" key="1">
    <source>
        <dbReference type="ARBA" id="ARBA00004651"/>
    </source>
</evidence>
<evidence type="ECO:0000256" key="6">
    <source>
        <dbReference type="SAM" id="Phobius"/>
    </source>
</evidence>
<evidence type="ECO:0000313" key="8">
    <source>
        <dbReference type="Proteomes" id="UP000199009"/>
    </source>
</evidence>
<dbReference type="RefSeq" id="WP_091492698.1">
    <property type="nucleotide sequence ID" value="NZ_LT629692.1"/>
</dbReference>
<evidence type="ECO:0000256" key="2">
    <source>
        <dbReference type="ARBA" id="ARBA00022475"/>
    </source>
</evidence>
<feature type="transmembrane region" description="Helical" evidence="6">
    <location>
        <begin position="43"/>
        <end position="63"/>
    </location>
</feature>
<protein>
    <submittedName>
        <fullName evidence="7">Cobalt/nickel transport system permease protein</fullName>
    </submittedName>
</protein>
<feature type="transmembrane region" description="Helical" evidence="6">
    <location>
        <begin position="21"/>
        <end position="37"/>
    </location>
</feature>
<evidence type="ECO:0000256" key="5">
    <source>
        <dbReference type="ARBA" id="ARBA00023136"/>
    </source>
</evidence>
<dbReference type="AlphaFoldDB" id="A0A1G8DNE1"/>
<dbReference type="PANTHER" id="PTHR34857">
    <property type="entry name" value="SLL0384 PROTEIN"/>
    <property type="match status" value="1"/>
</dbReference>
<dbReference type="NCBIfam" id="TIGR02454">
    <property type="entry name" value="ECF_T_CbiQ"/>
    <property type="match status" value="1"/>
</dbReference>
<dbReference type="GO" id="GO:0006824">
    <property type="term" value="P:cobalt ion transport"/>
    <property type="evidence" value="ECO:0007669"/>
    <property type="project" value="InterPro"/>
</dbReference>
<evidence type="ECO:0000256" key="3">
    <source>
        <dbReference type="ARBA" id="ARBA00022692"/>
    </source>
</evidence>
<dbReference type="PANTHER" id="PTHR34857:SF2">
    <property type="entry name" value="SLL0384 PROTEIN"/>
    <property type="match status" value="1"/>
</dbReference>
<name>A0A1G8DNE1_9MICO</name>
<keyword evidence="5 6" id="KW-0472">Membrane</keyword>
<dbReference type="Pfam" id="PF02361">
    <property type="entry name" value="CbiQ"/>
    <property type="match status" value="1"/>
</dbReference>
<sequence>MTRSVWGHSPGDSALHRASPRLKLICLVVFAVIVVATPREWFVAFACYAAFVIGMLVLARVSLRTVLRRMVIEVPFLVFAALMPFIATGPRVEVGPFTLSVEGLWGAWGLLIKATLALLASVVLVSTTEPRRIVLALESLRLPRQLTSIMAFMLRYLDVIVGESGRMRTARASRGFEPRGPRSWGVLATGVGALFARSHARGERVHLAMLARGYAEGGAP</sequence>
<accession>A0A1G8DNE1</accession>
<evidence type="ECO:0000313" key="7">
    <source>
        <dbReference type="EMBL" id="SDH59115.1"/>
    </source>
</evidence>
<dbReference type="Proteomes" id="UP000199009">
    <property type="component" value="Chromosome I"/>
</dbReference>
<dbReference type="OrthoDB" id="4533at2"/>
<keyword evidence="4 6" id="KW-1133">Transmembrane helix</keyword>
<reference evidence="7 8" key="1">
    <citation type="submission" date="2016-10" db="EMBL/GenBank/DDBJ databases">
        <authorList>
            <person name="de Groot N.N."/>
        </authorList>
    </citation>
    <scope>NUCLEOTIDE SEQUENCE [LARGE SCALE GENOMIC DNA]</scope>
    <source>
        <strain evidence="7 8">DSM 23142</strain>
    </source>
</reference>
<proteinExistence type="predicted"/>
<keyword evidence="3 6" id="KW-0812">Transmembrane</keyword>
<comment type="subcellular location">
    <subcellularLocation>
        <location evidence="1">Cell membrane</location>
        <topology evidence="1">Multi-pass membrane protein</topology>
    </subcellularLocation>
</comment>
<keyword evidence="8" id="KW-1185">Reference proteome</keyword>
<dbReference type="InterPro" id="IPR012809">
    <property type="entry name" value="ECF_CbiQ"/>
</dbReference>
<organism evidence="7 8">
    <name type="scientific">Microbacterium pygmaeum</name>
    <dbReference type="NCBI Taxonomy" id="370764"/>
    <lineage>
        <taxon>Bacteria</taxon>
        <taxon>Bacillati</taxon>
        <taxon>Actinomycetota</taxon>
        <taxon>Actinomycetes</taxon>
        <taxon>Micrococcales</taxon>
        <taxon>Microbacteriaceae</taxon>
        <taxon>Microbacterium</taxon>
    </lineage>
</organism>
<dbReference type="InterPro" id="IPR051611">
    <property type="entry name" value="ECF_transporter_component"/>
</dbReference>
<gene>
    <name evidence="7" type="ORF">SAMN04489810_3395</name>
</gene>
<dbReference type="STRING" id="370764.SAMN04489810_3395"/>
<evidence type="ECO:0000256" key="4">
    <source>
        <dbReference type="ARBA" id="ARBA00022989"/>
    </source>
</evidence>
<dbReference type="EMBL" id="LT629692">
    <property type="protein sequence ID" value="SDH59115.1"/>
    <property type="molecule type" value="Genomic_DNA"/>
</dbReference>
<feature type="transmembrane region" description="Helical" evidence="6">
    <location>
        <begin position="70"/>
        <end position="87"/>
    </location>
</feature>